<evidence type="ECO:0000313" key="2">
    <source>
        <dbReference type="Proteomes" id="UP001172386"/>
    </source>
</evidence>
<accession>A0ACC3A3N8</accession>
<dbReference type="EMBL" id="JAPDRQ010000110">
    <property type="protein sequence ID" value="KAJ9654893.1"/>
    <property type="molecule type" value="Genomic_DNA"/>
</dbReference>
<proteinExistence type="predicted"/>
<organism evidence="1 2">
    <name type="scientific">Neophaeococcomyces mojaviensis</name>
    <dbReference type="NCBI Taxonomy" id="3383035"/>
    <lineage>
        <taxon>Eukaryota</taxon>
        <taxon>Fungi</taxon>
        <taxon>Dikarya</taxon>
        <taxon>Ascomycota</taxon>
        <taxon>Pezizomycotina</taxon>
        <taxon>Eurotiomycetes</taxon>
        <taxon>Chaetothyriomycetidae</taxon>
        <taxon>Chaetothyriales</taxon>
        <taxon>Chaetothyriales incertae sedis</taxon>
        <taxon>Neophaeococcomyces</taxon>
    </lineage>
</organism>
<evidence type="ECO:0000313" key="1">
    <source>
        <dbReference type="EMBL" id="KAJ9654893.1"/>
    </source>
</evidence>
<keyword evidence="2" id="KW-1185">Reference proteome</keyword>
<comment type="caution">
    <text evidence="1">The sequence shown here is derived from an EMBL/GenBank/DDBJ whole genome shotgun (WGS) entry which is preliminary data.</text>
</comment>
<protein>
    <submittedName>
        <fullName evidence="1">Dihydroorotate dehydrogenase (Quinone), mitochondrial</fullName>
    </submittedName>
</protein>
<reference evidence="1" key="1">
    <citation type="submission" date="2022-10" db="EMBL/GenBank/DDBJ databases">
        <title>Culturing micro-colonial fungi from biological soil crusts in the Mojave desert and describing Neophaeococcomyces mojavensis, and introducing the new genera and species Taxawa tesnikishii.</title>
        <authorList>
            <person name="Kurbessoian T."/>
            <person name="Stajich J.E."/>
        </authorList>
    </citation>
    <scope>NUCLEOTIDE SEQUENCE</scope>
    <source>
        <strain evidence="1">JES_112</strain>
    </source>
</reference>
<name>A0ACC3A3N8_9EURO</name>
<feature type="non-terminal residue" evidence="1">
    <location>
        <position position="1"/>
    </location>
</feature>
<sequence>TGAIPPVNVAEKPDSEKQSLIKLPTKKFYDQPIEEQDKFRSSPDGPEAKPSPRPEPSKSSTTDKNLERKDSPKVIFATGGITNGKQALEVLDAGASVAMVYTALVYGGVGTISRIKDEMRQELAARARK</sequence>
<dbReference type="Proteomes" id="UP001172386">
    <property type="component" value="Unassembled WGS sequence"/>
</dbReference>
<gene>
    <name evidence="1" type="primary">URA9</name>
    <name evidence="1" type="ORF">H2198_006166</name>
</gene>